<gene>
    <name evidence="1" type="ORF">TSAR_013648</name>
</gene>
<name>A0A232EU17_9HYME</name>
<dbReference type="Proteomes" id="UP000215335">
    <property type="component" value="Unassembled WGS sequence"/>
</dbReference>
<proteinExistence type="predicted"/>
<reference evidence="1 2" key="1">
    <citation type="journal article" date="2017" name="Curr. Biol.">
        <title>The Evolution of Venom by Co-option of Single-Copy Genes.</title>
        <authorList>
            <person name="Martinson E.O."/>
            <person name="Mrinalini"/>
            <person name="Kelkar Y.D."/>
            <person name="Chang C.H."/>
            <person name="Werren J.H."/>
        </authorList>
    </citation>
    <scope>NUCLEOTIDE SEQUENCE [LARGE SCALE GENOMIC DNA]</scope>
    <source>
        <strain evidence="1 2">Alberta</strain>
        <tissue evidence="1">Whole body</tissue>
    </source>
</reference>
<dbReference type="EMBL" id="NNAY01002181">
    <property type="protein sequence ID" value="OXU21859.1"/>
    <property type="molecule type" value="Genomic_DNA"/>
</dbReference>
<dbReference type="AlphaFoldDB" id="A0A232EU17"/>
<comment type="caution">
    <text evidence="1">The sequence shown here is derived from an EMBL/GenBank/DDBJ whole genome shotgun (WGS) entry which is preliminary data.</text>
</comment>
<feature type="non-terminal residue" evidence="1">
    <location>
        <position position="1"/>
    </location>
</feature>
<sequence length="109" mass="12368">FSYTNDDRGGAVYVVAWCLYALFFFVNDDCGGAVYVIAWYSYALGFESESQQIFFFYLLIKYTAYNNNAIYHSASAIIFQFSSIICSNREDDCITLDKVSNLSRVTSSS</sequence>
<accession>A0A232EU17</accession>
<organism evidence="1 2">
    <name type="scientific">Trichomalopsis sarcophagae</name>
    <dbReference type="NCBI Taxonomy" id="543379"/>
    <lineage>
        <taxon>Eukaryota</taxon>
        <taxon>Metazoa</taxon>
        <taxon>Ecdysozoa</taxon>
        <taxon>Arthropoda</taxon>
        <taxon>Hexapoda</taxon>
        <taxon>Insecta</taxon>
        <taxon>Pterygota</taxon>
        <taxon>Neoptera</taxon>
        <taxon>Endopterygota</taxon>
        <taxon>Hymenoptera</taxon>
        <taxon>Apocrita</taxon>
        <taxon>Proctotrupomorpha</taxon>
        <taxon>Chalcidoidea</taxon>
        <taxon>Pteromalidae</taxon>
        <taxon>Pteromalinae</taxon>
        <taxon>Trichomalopsis</taxon>
    </lineage>
</organism>
<evidence type="ECO:0000313" key="1">
    <source>
        <dbReference type="EMBL" id="OXU21859.1"/>
    </source>
</evidence>
<evidence type="ECO:0000313" key="2">
    <source>
        <dbReference type="Proteomes" id="UP000215335"/>
    </source>
</evidence>
<protein>
    <submittedName>
        <fullName evidence="1">Uncharacterized protein</fullName>
    </submittedName>
</protein>
<keyword evidence="2" id="KW-1185">Reference proteome</keyword>